<name>A0A916VXZ2_9HYPH</name>
<dbReference type="Pfam" id="PF10098">
    <property type="entry name" value="DUF2336"/>
    <property type="match status" value="1"/>
</dbReference>
<reference evidence="1" key="1">
    <citation type="journal article" date="2014" name="Int. J. Syst. Evol. Microbiol.">
        <title>Complete genome sequence of Corynebacterium casei LMG S-19264T (=DSM 44701T), isolated from a smear-ripened cheese.</title>
        <authorList>
            <consortium name="US DOE Joint Genome Institute (JGI-PGF)"/>
            <person name="Walter F."/>
            <person name="Albersmeier A."/>
            <person name="Kalinowski J."/>
            <person name="Ruckert C."/>
        </authorList>
    </citation>
    <scope>NUCLEOTIDE SEQUENCE</scope>
    <source>
        <strain evidence="1">CGMCC 1.15320</strain>
    </source>
</reference>
<organism evidence="1 2">
    <name type="scientific">Nitratireductor aestuarii</name>
    <dbReference type="NCBI Taxonomy" id="1735103"/>
    <lineage>
        <taxon>Bacteria</taxon>
        <taxon>Pseudomonadati</taxon>
        <taxon>Pseudomonadota</taxon>
        <taxon>Alphaproteobacteria</taxon>
        <taxon>Hyphomicrobiales</taxon>
        <taxon>Phyllobacteriaceae</taxon>
        <taxon>Nitratireductor</taxon>
    </lineage>
</organism>
<dbReference type="AlphaFoldDB" id="A0A916VXZ2"/>
<gene>
    <name evidence="1" type="ORF">GCM10011385_01750</name>
</gene>
<reference evidence="1" key="2">
    <citation type="submission" date="2020-09" db="EMBL/GenBank/DDBJ databases">
        <authorList>
            <person name="Sun Q."/>
            <person name="Zhou Y."/>
        </authorList>
    </citation>
    <scope>NUCLEOTIDE SEQUENCE</scope>
    <source>
        <strain evidence="1">CGMCC 1.15320</strain>
    </source>
</reference>
<comment type="caution">
    <text evidence="1">The sequence shown here is derived from an EMBL/GenBank/DDBJ whole genome shotgun (WGS) entry which is preliminary data.</text>
</comment>
<dbReference type="InterPro" id="IPR014598">
    <property type="entry name" value="UCP035865"/>
</dbReference>
<dbReference type="PIRSF" id="PIRSF035865">
    <property type="entry name" value="UCP035865"/>
    <property type="match status" value="1"/>
</dbReference>
<evidence type="ECO:0008006" key="3">
    <source>
        <dbReference type="Google" id="ProtNLM"/>
    </source>
</evidence>
<accession>A0A916VXZ2</accession>
<keyword evidence="2" id="KW-1185">Reference proteome</keyword>
<evidence type="ECO:0000313" key="1">
    <source>
        <dbReference type="EMBL" id="GGA52077.1"/>
    </source>
</evidence>
<proteinExistence type="predicted"/>
<sequence length="365" mass="38936">MPERIAAAAALSRAYIQRDLTLEQRMAAQAALTLLLDDPSPKVRIAMSEALCTSTRAPLEVVTALAGDQHEVAAPVILHSPLLTDSDLINILTNTAQSEIQAAVASRAGLSQRVIATLADVACARACAVLVSKNSVHIPAESLRRMIERHGDDCHLRSLLLKREGLPAHCRHLLLQRASEALSASPFVAKILGAQGARAVVSNARSDASLALVDHAKPTDHAQLVARMREAGELTSSLLVRAVAYGKTGFLAAALSSVTGTPEAKMNALLQKGSARSLLSVFRQAGLRAVTHEPILTALKICRDVEAGRCLHGPQEIARSMLATLEKSTEGGEQERIALASLLRRIFLEELRRNARSEAWALAAA</sequence>
<dbReference type="EMBL" id="BMIF01000001">
    <property type="protein sequence ID" value="GGA52077.1"/>
    <property type="molecule type" value="Genomic_DNA"/>
</dbReference>
<dbReference type="Proteomes" id="UP000636264">
    <property type="component" value="Unassembled WGS sequence"/>
</dbReference>
<dbReference type="InterPro" id="IPR019285">
    <property type="entry name" value="DUF2336"/>
</dbReference>
<evidence type="ECO:0000313" key="2">
    <source>
        <dbReference type="Proteomes" id="UP000636264"/>
    </source>
</evidence>
<protein>
    <recommendedName>
        <fullName evidence="3">DUF2336 domain-containing protein</fullName>
    </recommendedName>
</protein>